<accession>A0ABX2T698</accession>
<dbReference type="Pfam" id="PF01817">
    <property type="entry name" value="CM_2"/>
    <property type="match status" value="1"/>
</dbReference>
<comment type="caution">
    <text evidence="6">The sequence shown here is derived from an EMBL/GenBank/DDBJ whole genome shotgun (WGS) entry which is preliminary data.</text>
</comment>
<evidence type="ECO:0000259" key="5">
    <source>
        <dbReference type="PROSITE" id="PS51168"/>
    </source>
</evidence>
<evidence type="ECO:0000256" key="4">
    <source>
        <dbReference type="ARBA" id="ARBA00023235"/>
    </source>
</evidence>
<organism evidence="6 7">
    <name type="scientific">Azospirillum oleiclasticum</name>
    <dbReference type="NCBI Taxonomy" id="2735135"/>
    <lineage>
        <taxon>Bacteria</taxon>
        <taxon>Pseudomonadati</taxon>
        <taxon>Pseudomonadota</taxon>
        <taxon>Alphaproteobacteria</taxon>
        <taxon>Rhodospirillales</taxon>
        <taxon>Azospirillaceae</taxon>
        <taxon>Azospirillum</taxon>
    </lineage>
</organism>
<evidence type="ECO:0000313" key="6">
    <source>
        <dbReference type="EMBL" id="NYZ19847.1"/>
    </source>
</evidence>
<evidence type="ECO:0000256" key="3">
    <source>
        <dbReference type="ARBA" id="ARBA00022729"/>
    </source>
</evidence>
<dbReference type="InterPro" id="IPR008240">
    <property type="entry name" value="Chorismate_mutase_periplasmic"/>
</dbReference>
<dbReference type="InterPro" id="IPR036979">
    <property type="entry name" value="CM_dom_sf"/>
</dbReference>
<dbReference type="RefSeq" id="WP_180281606.1">
    <property type="nucleotide sequence ID" value="NZ_JABFDB010000004.1"/>
</dbReference>
<dbReference type="InterPro" id="IPR036263">
    <property type="entry name" value="Chorismate_II_sf"/>
</dbReference>
<protein>
    <recommendedName>
        <fullName evidence="2">chorismate mutase</fullName>
        <ecNumber evidence="2">5.4.99.5</ecNumber>
    </recommendedName>
</protein>
<dbReference type="InterPro" id="IPR002701">
    <property type="entry name" value="CM_II_prokaryot"/>
</dbReference>
<comment type="pathway">
    <text evidence="1">Metabolic intermediate biosynthesis; prephenate biosynthesis; prephenate from chorismate: step 1/1.</text>
</comment>
<dbReference type="GO" id="GO:0004106">
    <property type="term" value="F:chorismate mutase activity"/>
    <property type="evidence" value="ECO:0007669"/>
    <property type="project" value="UniProtKB-EC"/>
</dbReference>
<sequence length="201" mass="21103">MRTFMWAPTRRAVLAGMAATAVVLALPGGRALAGIVMASASAAVDTLLDLVEQRMAVMPDVARHKHNTGGAVEDLPREAQVIAAVTARAKEAGIDPDLAAAFFQAQIDASKIMQNSRITAWKAAGQGKFADVPDLATSIRPTLDRLTPAMVATLKEALPALKTADATATIEARIARYAAAHPDDAAAFRRAVEPLRVLGKT</sequence>
<proteinExistence type="predicted"/>
<gene>
    <name evidence="6" type="primary">aroQ</name>
    <name evidence="6" type="ORF">HND93_08990</name>
</gene>
<dbReference type="InterPro" id="IPR051331">
    <property type="entry name" value="Chorismate_mutase-related"/>
</dbReference>
<dbReference type="PROSITE" id="PS51168">
    <property type="entry name" value="CHORISMATE_MUT_2"/>
    <property type="match status" value="1"/>
</dbReference>
<name>A0ABX2T698_9PROT</name>
<dbReference type="InterPro" id="IPR006311">
    <property type="entry name" value="TAT_signal"/>
</dbReference>
<dbReference type="PANTHER" id="PTHR38041">
    <property type="entry name" value="CHORISMATE MUTASE"/>
    <property type="match status" value="1"/>
</dbReference>
<evidence type="ECO:0000256" key="1">
    <source>
        <dbReference type="ARBA" id="ARBA00004817"/>
    </source>
</evidence>
<dbReference type="NCBIfam" id="TIGR01806">
    <property type="entry name" value="CM_mono2"/>
    <property type="match status" value="1"/>
</dbReference>
<reference evidence="6 7" key="1">
    <citation type="submission" date="2020-05" db="EMBL/GenBank/DDBJ databases">
        <title>Azospirillum oleiclasticum sp. nov, a nitrogen-fixing and heavy crude oil-emulsifying bacterium isolated from the crude oil of Yumen Oilfield.</title>
        <authorList>
            <person name="Wu D."/>
            <person name="Cai M."/>
            <person name="Zhang X."/>
        </authorList>
    </citation>
    <scope>NUCLEOTIDE SEQUENCE [LARGE SCALE GENOMIC DNA]</scope>
    <source>
        <strain evidence="6 7">ROY-1-1-2</strain>
    </source>
</reference>
<evidence type="ECO:0000313" key="7">
    <source>
        <dbReference type="Proteomes" id="UP000584642"/>
    </source>
</evidence>
<dbReference type="EMBL" id="JABFDB010000004">
    <property type="protein sequence ID" value="NYZ19847.1"/>
    <property type="molecule type" value="Genomic_DNA"/>
</dbReference>
<dbReference type="Gene3D" id="1.20.59.10">
    <property type="entry name" value="Chorismate mutase"/>
    <property type="match status" value="1"/>
</dbReference>
<evidence type="ECO:0000256" key="2">
    <source>
        <dbReference type="ARBA" id="ARBA00012404"/>
    </source>
</evidence>
<keyword evidence="4 6" id="KW-0413">Isomerase</keyword>
<dbReference type="PROSITE" id="PS51318">
    <property type="entry name" value="TAT"/>
    <property type="match status" value="1"/>
</dbReference>
<feature type="domain" description="Chorismate mutase" evidence="5">
    <location>
        <begin position="20"/>
        <end position="118"/>
    </location>
</feature>
<keyword evidence="7" id="KW-1185">Reference proteome</keyword>
<dbReference type="Proteomes" id="UP000584642">
    <property type="component" value="Unassembled WGS sequence"/>
</dbReference>
<dbReference type="PANTHER" id="PTHR38041:SF2">
    <property type="entry name" value="SECRETED CHORISMATE MUTASE"/>
    <property type="match status" value="1"/>
</dbReference>
<dbReference type="EC" id="5.4.99.5" evidence="2"/>
<dbReference type="SMART" id="SM00830">
    <property type="entry name" value="CM_2"/>
    <property type="match status" value="1"/>
</dbReference>
<dbReference type="SUPFAM" id="SSF48600">
    <property type="entry name" value="Chorismate mutase II"/>
    <property type="match status" value="1"/>
</dbReference>
<keyword evidence="3" id="KW-0732">Signal</keyword>